<proteinExistence type="predicted"/>
<reference evidence="3" key="1">
    <citation type="submission" date="2023-06" db="EMBL/GenBank/DDBJ databases">
        <title>Genome-scale phylogeny and comparative genomics of the fungal order Sordariales.</title>
        <authorList>
            <consortium name="Lawrence Berkeley National Laboratory"/>
            <person name="Hensen N."/>
            <person name="Bonometti L."/>
            <person name="Westerberg I."/>
            <person name="Brannstrom I.O."/>
            <person name="Guillou S."/>
            <person name="Cros-Aarteil S."/>
            <person name="Calhoun S."/>
            <person name="Haridas S."/>
            <person name="Kuo A."/>
            <person name="Mondo S."/>
            <person name="Pangilinan J."/>
            <person name="Riley R."/>
            <person name="LaButti K."/>
            <person name="Andreopoulos B."/>
            <person name="Lipzen A."/>
            <person name="Chen C."/>
            <person name="Yanf M."/>
            <person name="Daum C."/>
            <person name="Ng V."/>
            <person name="Clum A."/>
            <person name="Steindorff A."/>
            <person name="Ohm R."/>
            <person name="Martin F."/>
            <person name="Silar P."/>
            <person name="Natvig D."/>
            <person name="Lalanne C."/>
            <person name="Gautier V."/>
            <person name="Ament-velasquez S.L."/>
            <person name="Kruys A."/>
            <person name="Hutchinson M.I."/>
            <person name="Powell A.J."/>
            <person name="Barry K."/>
            <person name="Miller A.N."/>
            <person name="Grigoriev I.V."/>
            <person name="Debuchy R."/>
            <person name="Gladieux P."/>
            <person name="Thoren M.H."/>
            <person name="Johannesson H."/>
        </authorList>
    </citation>
    <scope>NUCLEOTIDE SEQUENCE</scope>
    <source>
        <strain evidence="3">SMH3391-2</strain>
    </source>
</reference>
<protein>
    <submittedName>
        <fullName evidence="3">Heterokaryon incompatibility protein-domain-containing protein</fullName>
    </submittedName>
</protein>
<evidence type="ECO:0000313" key="3">
    <source>
        <dbReference type="EMBL" id="KAK0621987.1"/>
    </source>
</evidence>
<comment type="caution">
    <text evidence="3">The sequence shown here is derived from an EMBL/GenBank/DDBJ whole genome shotgun (WGS) entry which is preliminary data.</text>
</comment>
<feature type="region of interest" description="Disordered" evidence="1">
    <location>
        <begin position="1"/>
        <end position="24"/>
    </location>
</feature>
<dbReference type="Pfam" id="PF06985">
    <property type="entry name" value="HET"/>
    <property type="match status" value="1"/>
</dbReference>
<evidence type="ECO:0000259" key="2">
    <source>
        <dbReference type="Pfam" id="PF06985"/>
    </source>
</evidence>
<dbReference type="PANTHER" id="PTHR33112">
    <property type="entry name" value="DOMAIN PROTEIN, PUTATIVE-RELATED"/>
    <property type="match status" value="1"/>
</dbReference>
<accession>A0AA39WV24</accession>
<organism evidence="3 4">
    <name type="scientific">Bombardia bombarda</name>
    <dbReference type="NCBI Taxonomy" id="252184"/>
    <lineage>
        <taxon>Eukaryota</taxon>
        <taxon>Fungi</taxon>
        <taxon>Dikarya</taxon>
        <taxon>Ascomycota</taxon>
        <taxon>Pezizomycotina</taxon>
        <taxon>Sordariomycetes</taxon>
        <taxon>Sordariomycetidae</taxon>
        <taxon>Sordariales</taxon>
        <taxon>Lasiosphaeriaceae</taxon>
        <taxon>Bombardia</taxon>
    </lineage>
</organism>
<dbReference type="InterPro" id="IPR010730">
    <property type="entry name" value="HET"/>
</dbReference>
<keyword evidence="4" id="KW-1185">Reference proteome</keyword>
<dbReference type="AlphaFoldDB" id="A0AA39WV24"/>
<dbReference type="Proteomes" id="UP001174934">
    <property type="component" value="Unassembled WGS sequence"/>
</dbReference>
<name>A0AA39WV24_9PEZI</name>
<gene>
    <name evidence="3" type="ORF">B0T17DRAFT_642401</name>
</gene>
<dbReference type="PANTHER" id="PTHR33112:SF16">
    <property type="entry name" value="HETEROKARYON INCOMPATIBILITY DOMAIN-CONTAINING PROTEIN"/>
    <property type="match status" value="1"/>
</dbReference>
<sequence>MTGKGHSASIPSVRLYRPDPSDKQPPPYVALSHCWGPKETAKKRLLLTRDVMQNFDRNIEWDAMPETFQDGIMVAWRLGIRHVWIDSLCIIQQDKEDWTIEAPKMGDYYANAYLTVSASSSACGDEKFLRPRPGIIAQAEEIKYYGPESVSMTAKIGRGLKMKRGTMTIPGPLSSRAWTLQERILSTRVVHFTDEGTVWECQEDTRSEDHRVRESGPLRKWQELEAPSSMEGEKEARKMRNKIQASWRHLVAEYTQRQLTERSDIMAAISSIAARMHGFIGAPYLAGLWQDRFVEDLCWRPEVSYGEKVPLLTPEDIELNMPTWSWMSIRHAVSHTVIGPSLGAFVSHCSLVEHGQVTRESNQFMELASGRSVVVKGRIVEMEITFHGHLPSGDAKSAAVRLDTYYKSYNSGVLMDVPLVSVEAVSPASGKMIQTARRGRQGDRIKGFHGTIYCLELGRWMPAKTRFALGGVDHHFVMVLAPSVTTPGAYERLGMLDNTFGGGYKGSTRRQVWGDVTPTLVTLV</sequence>
<evidence type="ECO:0000313" key="4">
    <source>
        <dbReference type="Proteomes" id="UP001174934"/>
    </source>
</evidence>
<evidence type="ECO:0000256" key="1">
    <source>
        <dbReference type="SAM" id="MobiDB-lite"/>
    </source>
</evidence>
<dbReference type="EMBL" id="JAULSR010000004">
    <property type="protein sequence ID" value="KAK0621987.1"/>
    <property type="molecule type" value="Genomic_DNA"/>
</dbReference>
<feature type="domain" description="Heterokaryon incompatibility" evidence="2">
    <location>
        <begin position="28"/>
        <end position="182"/>
    </location>
</feature>